<gene>
    <name evidence="3" type="ORF">Acr_11g0010860</name>
</gene>
<name>A0A7J0FDK2_9ERIC</name>
<reference evidence="3 4" key="1">
    <citation type="submission" date="2019-07" db="EMBL/GenBank/DDBJ databases">
        <title>De Novo Assembly of kiwifruit Actinidia rufa.</title>
        <authorList>
            <person name="Sugita-Konishi S."/>
            <person name="Sato K."/>
            <person name="Mori E."/>
            <person name="Abe Y."/>
            <person name="Kisaki G."/>
            <person name="Hamano K."/>
            <person name="Suezawa K."/>
            <person name="Otani M."/>
            <person name="Fukuda T."/>
            <person name="Manabe T."/>
            <person name="Gomi K."/>
            <person name="Tabuchi M."/>
            <person name="Akimitsu K."/>
            <person name="Kataoka I."/>
        </authorList>
    </citation>
    <scope>NUCLEOTIDE SEQUENCE [LARGE SCALE GENOMIC DNA]</scope>
    <source>
        <strain evidence="4">cv. Fuchu</strain>
    </source>
</reference>
<dbReference type="PANTHER" id="PTHR33116:SF76">
    <property type="entry name" value="DUF4283 DOMAIN-CONTAINING PROTEIN"/>
    <property type="match status" value="1"/>
</dbReference>
<comment type="caution">
    <text evidence="3">The sequence shown here is derived from an EMBL/GenBank/DDBJ whole genome shotgun (WGS) entry which is preliminary data.</text>
</comment>
<evidence type="ECO:0000313" key="4">
    <source>
        <dbReference type="Proteomes" id="UP000585474"/>
    </source>
</evidence>
<dbReference type="Gene3D" id="1.10.150.50">
    <property type="entry name" value="Transcription Factor, Ets-1"/>
    <property type="match status" value="1"/>
</dbReference>
<dbReference type="CDD" id="cd09487">
    <property type="entry name" value="SAM_superfamily"/>
    <property type="match status" value="1"/>
</dbReference>
<evidence type="ECO:0000313" key="3">
    <source>
        <dbReference type="EMBL" id="GFY96780.1"/>
    </source>
</evidence>
<feature type="domain" description="SAM" evidence="2">
    <location>
        <begin position="249"/>
        <end position="312"/>
    </location>
</feature>
<dbReference type="InterPro" id="IPR036866">
    <property type="entry name" value="RibonucZ/Hydroxyglut_hydro"/>
</dbReference>
<dbReference type="Gene3D" id="3.60.15.10">
    <property type="entry name" value="Ribonuclease Z/Hydroxyacylglutathione hydrolase-like"/>
    <property type="match status" value="1"/>
</dbReference>
<organism evidence="3 4">
    <name type="scientific">Actinidia rufa</name>
    <dbReference type="NCBI Taxonomy" id="165716"/>
    <lineage>
        <taxon>Eukaryota</taxon>
        <taxon>Viridiplantae</taxon>
        <taxon>Streptophyta</taxon>
        <taxon>Embryophyta</taxon>
        <taxon>Tracheophyta</taxon>
        <taxon>Spermatophyta</taxon>
        <taxon>Magnoliopsida</taxon>
        <taxon>eudicotyledons</taxon>
        <taxon>Gunneridae</taxon>
        <taxon>Pentapetalae</taxon>
        <taxon>asterids</taxon>
        <taxon>Ericales</taxon>
        <taxon>Actinidiaceae</taxon>
        <taxon>Actinidia</taxon>
    </lineage>
</organism>
<feature type="compositionally biased region" description="Low complexity" evidence="1">
    <location>
        <begin position="1"/>
        <end position="18"/>
    </location>
</feature>
<dbReference type="SUPFAM" id="SSF47769">
    <property type="entry name" value="SAM/Pointed domain"/>
    <property type="match status" value="1"/>
</dbReference>
<dbReference type="PANTHER" id="PTHR33116">
    <property type="entry name" value="REVERSE TRANSCRIPTASE ZINC-BINDING DOMAIN-CONTAINING PROTEIN-RELATED-RELATED"/>
    <property type="match status" value="1"/>
</dbReference>
<keyword evidence="4" id="KW-1185">Reference proteome</keyword>
<dbReference type="InterPro" id="IPR001660">
    <property type="entry name" value="SAM"/>
</dbReference>
<dbReference type="InterPro" id="IPR013761">
    <property type="entry name" value="SAM/pointed_sf"/>
</dbReference>
<proteinExistence type="predicted"/>
<dbReference type="OrthoDB" id="262529at2759"/>
<sequence length="780" mass="86100">MATNSNSEQSSSSVFQAADFDDDDDFQDSNCPTPTSTPRFVNNHLKIISNAKNRSCSLPPHLKPLNSSKSINNTKNPSRSKQRHLKPLNSKKSINNSKTLAAHNNDISNPSIPAREQNLLLASVLNHPVPYDYGSSVGNSSGILDNHEKYDDGDDDGFSEPCTQLDLLLKLRSEQDGVGLAIVMGWARLDFPKRCGRSLGFYGGRIFQGAEDSSKYSTSKGGKTSAPFHQVKVACPNDDVQPMCPGQVVDISPVLEWLRNLGLAKYEEIFVQEEIDWDTLQGPKEEDLFSIGVTALGPRKKIIHALSELRKDITKSAEISIDTSRNAIGETSGLGANKLITNYFPGTVGHRKNDCTSSSGRLEAQKNRSDAQHKQIVVKKKVLNEKLREIPQWCCVSGTPFRVAVLHTGDFRFCQEMTKIPVLQMRSVQTLILDTTYCNPQDSYLEWSATAIPLVPKISSSIAGNVRLMQELVRNYHGDECPTKCVVKIDLMRAYDSVDRDLLFGTMIAMDFPDKFIKWTMQCVTTVVDLTLPNSKVASPDIAKLRPYGIHIAELQSSDWTPTSLDLTPTRLGLVRLNSKAPIVLRLDSDGPRFDSDRLALVRLGLEEYSSTLDIADIPLPTTSPEVSDCQPPPTTSSLPSLIPPAPLVYSRRRVASLIPSPSSVAPSFDSGNPDPPVSCYWSLQKIHKLSGLKPNMQKSSVFFSRVDRATNDELFGILSIPERTLPVKYLGVPLITTSEDCSLLKENTVQKIQSMSNKLLSHGGRAQLIQLVLFSAQIY</sequence>
<dbReference type="PROSITE" id="PS50105">
    <property type="entry name" value="SAM_DOMAIN"/>
    <property type="match status" value="1"/>
</dbReference>
<dbReference type="EMBL" id="BJWL01000011">
    <property type="protein sequence ID" value="GFY96780.1"/>
    <property type="molecule type" value="Genomic_DNA"/>
</dbReference>
<dbReference type="AlphaFoldDB" id="A0A7J0FDK2"/>
<feature type="compositionally biased region" description="Polar residues" evidence="1">
    <location>
        <begin position="65"/>
        <end position="77"/>
    </location>
</feature>
<dbReference type="Pfam" id="PF00536">
    <property type="entry name" value="SAM_1"/>
    <property type="match status" value="1"/>
</dbReference>
<accession>A0A7J0FDK2</accession>
<feature type="region of interest" description="Disordered" evidence="1">
    <location>
        <begin position="1"/>
        <end position="40"/>
    </location>
</feature>
<feature type="region of interest" description="Disordered" evidence="1">
    <location>
        <begin position="54"/>
        <end position="96"/>
    </location>
</feature>
<protein>
    <submittedName>
        <fullName evidence="3">Sterile alpha motif (SAM) domain-containing protein</fullName>
    </submittedName>
</protein>
<evidence type="ECO:0000259" key="2">
    <source>
        <dbReference type="PROSITE" id="PS50105"/>
    </source>
</evidence>
<dbReference type="SMART" id="SM00454">
    <property type="entry name" value="SAM"/>
    <property type="match status" value="1"/>
</dbReference>
<dbReference type="Proteomes" id="UP000585474">
    <property type="component" value="Unassembled WGS sequence"/>
</dbReference>
<evidence type="ECO:0000256" key="1">
    <source>
        <dbReference type="SAM" id="MobiDB-lite"/>
    </source>
</evidence>
<feature type="compositionally biased region" description="Polar residues" evidence="1">
    <location>
        <begin position="30"/>
        <end position="40"/>
    </location>
</feature>